<organism evidence="1 2">
    <name type="scientific">Plasmodium falciparum MaliPS096_E11</name>
    <dbReference type="NCBI Taxonomy" id="1036727"/>
    <lineage>
        <taxon>Eukaryota</taxon>
        <taxon>Sar</taxon>
        <taxon>Alveolata</taxon>
        <taxon>Apicomplexa</taxon>
        <taxon>Aconoidasida</taxon>
        <taxon>Haemosporida</taxon>
        <taxon>Plasmodiidae</taxon>
        <taxon>Plasmodium</taxon>
        <taxon>Plasmodium (Laverania)</taxon>
    </lineage>
</organism>
<dbReference type="EMBL" id="KI925639">
    <property type="protein sequence ID" value="ETW46263.1"/>
    <property type="molecule type" value="Genomic_DNA"/>
</dbReference>
<proteinExistence type="predicted"/>
<protein>
    <submittedName>
        <fullName evidence="1">Uncharacterized protein</fullName>
    </submittedName>
</protein>
<reference evidence="1 2" key="1">
    <citation type="submission" date="2013-02" db="EMBL/GenBank/DDBJ databases">
        <title>The Genome Annotation of Plasmodium falciparum MaliPS096_E11.</title>
        <authorList>
            <consortium name="The Broad Institute Genome Sequencing Platform"/>
            <consortium name="The Broad Institute Genome Sequencing Center for Infectious Disease"/>
            <person name="Neafsey D."/>
            <person name="Hoffman S."/>
            <person name="Volkman S."/>
            <person name="Rosenthal P."/>
            <person name="Walker B."/>
            <person name="Young S.K."/>
            <person name="Zeng Q."/>
            <person name="Gargeya S."/>
            <person name="Fitzgerald M."/>
            <person name="Haas B."/>
            <person name="Abouelleil A."/>
            <person name="Allen A.W."/>
            <person name="Alvarado L."/>
            <person name="Arachchi H.M."/>
            <person name="Berlin A.M."/>
            <person name="Chapman S.B."/>
            <person name="Gainer-Dewar J."/>
            <person name="Goldberg J."/>
            <person name="Griggs A."/>
            <person name="Gujja S."/>
            <person name="Hansen M."/>
            <person name="Howarth C."/>
            <person name="Imamovic A."/>
            <person name="Ireland A."/>
            <person name="Larimer J."/>
            <person name="McCowan C."/>
            <person name="Murphy C."/>
            <person name="Pearson M."/>
            <person name="Poon T.W."/>
            <person name="Priest M."/>
            <person name="Roberts A."/>
            <person name="Saif S."/>
            <person name="Shea T."/>
            <person name="Sisk P."/>
            <person name="Sykes S."/>
            <person name="Wortman J."/>
            <person name="Nusbaum C."/>
            <person name="Birren B."/>
        </authorList>
    </citation>
    <scope>NUCLEOTIDE SEQUENCE [LARGE SCALE GENOMIC DNA]</scope>
    <source>
        <strain evidence="1 2">MaliPS096_E11</strain>
    </source>
</reference>
<name>A0A024WGX7_PLAFA</name>
<evidence type="ECO:0000313" key="2">
    <source>
        <dbReference type="Proteomes" id="UP000030699"/>
    </source>
</evidence>
<dbReference type="AlphaFoldDB" id="A0A024WGX7"/>
<evidence type="ECO:0000313" key="1">
    <source>
        <dbReference type="EMBL" id="ETW46263.1"/>
    </source>
</evidence>
<sequence>MEMFHYIIFLKILVNNFFYLF</sequence>
<dbReference type="Proteomes" id="UP000030699">
    <property type="component" value="Unassembled WGS sequence"/>
</dbReference>
<accession>A0A024WGX7</accession>
<reference evidence="1 2" key="2">
    <citation type="submission" date="2013-02" db="EMBL/GenBank/DDBJ databases">
        <title>The Genome Sequence of Plasmodium falciparum MaliPS096_E11.</title>
        <authorList>
            <consortium name="The Broad Institute Genome Sequencing Platform"/>
            <consortium name="The Broad Institute Genome Sequencing Center for Infectious Disease"/>
            <person name="Neafsey D."/>
            <person name="Cheeseman I."/>
            <person name="Volkman S."/>
            <person name="Adams J."/>
            <person name="Walker B."/>
            <person name="Young S.K."/>
            <person name="Zeng Q."/>
            <person name="Gargeya S."/>
            <person name="Fitzgerald M."/>
            <person name="Haas B."/>
            <person name="Abouelleil A."/>
            <person name="Alvarado L."/>
            <person name="Arachchi H.M."/>
            <person name="Berlin A.M."/>
            <person name="Chapman S.B."/>
            <person name="Dewar J."/>
            <person name="Goldberg J."/>
            <person name="Griggs A."/>
            <person name="Gujja S."/>
            <person name="Hansen M."/>
            <person name="Howarth C."/>
            <person name="Imamovic A."/>
            <person name="Larimer J."/>
            <person name="McCowan C."/>
            <person name="Murphy C."/>
            <person name="Neiman D."/>
            <person name="Pearson M."/>
            <person name="Priest M."/>
            <person name="Roberts A."/>
            <person name="Saif S."/>
            <person name="Shea T."/>
            <person name="Sisk P."/>
            <person name="Sykes S."/>
            <person name="Wortman J."/>
            <person name="Nusbaum C."/>
            <person name="Birren B."/>
        </authorList>
    </citation>
    <scope>NUCLEOTIDE SEQUENCE [LARGE SCALE GENOMIC DNA]</scope>
    <source>
        <strain evidence="1 2">MaliPS096_E11</strain>
    </source>
</reference>
<gene>
    <name evidence="1" type="ORF">PFMALIP_05669</name>
</gene>